<feature type="transmembrane region" description="Helical" evidence="2">
    <location>
        <begin position="236"/>
        <end position="260"/>
    </location>
</feature>
<keyword evidence="5" id="KW-1185">Reference proteome</keyword>
<dbReference type="AlphaFoldDB" id="W9YKN5"/>
<dbReference type="HOGENOM" id="CLU_055859_4_2_1"/>
<keyword evidence="2" id="KW-0812">Transmembrane</keyword>
<feature type="signal peptide" evidence="3">
    <location>
        <begin position="1"/>
        <end position="28"/>
    </location>
</feature>
<evidence type="ECO:0000313" key="4">
    <source>
        <dbReference type="EMBL" id="EXJ89806.1"/>
    </source>
</evidence>
<evidence type="ECO:0000313" key="5">
    <source>
        <dbReference type="Proteomes" id="UP000019478"/>
    </source>
</evidence>
<dbReference type="STRING" id="1182542.W9YKN5"/>
<evidence type="ECO:0000256" key="2">
    <source>
        <dbReference type="SAM" id="Phobius"/>
    </source>
</evidence>
<gene>
    <name evidence="4" type="ORF">A1O3_02873</name>
</gene>
<dbReference type="EMBL" id="AMGY01000002">
    <property type="protein sequence ID" value="EXJ89806.1"/>
    <property type="molecule type" value="Genomic_DNA"/>
</dbReference>
<keyword evidence="3" id="KW-0732">Signal</keyword>
<dbReference type="OrthoDB" id="4158266at2759"/>
<proteinExistence type="predicted"/>
<comment type="caution">
    <text evidence="4">The sequence shown here is derived from an EMBL/GenBank/DDBJ whole genome shotgun (WGS) entry which is preliminary data.</text>
</comment>
<feature type="region of interest" description="Disordered" evidence="1">
    <location>
        <begin position="305"/>
        <end position="326"/>
    </location>
</feature>
<evidence type="ECO:0000256" key="3">
    <source>
        <dbReference type="SAM" id="SignalP"/>
    </source>
</evidence>
<reference evidence="4 5" key="1">
    <citation type="submission" date="2013-03" db="EMBL/GenBank/DDBJ databases">
        <title>The Genome Sequence of Capronia epimyces CBS 606.96.</title>
        <authorList>
            <consortium name="The Broad Institute Genomics Platform"/>
            <person name="Cuomo C."/>
            <person name="de Hoog S."/>
            <person name="Gorbushina A."/>
            <person name="Walker B."/>
            <person name="Young S.K."/>
            <person name="Zeng Q."/>
            <person name="Gargeya S."/>
            <person name="Fitzgerald M."/>
            <person name="Haas B."/>
            <person name="Abouelleil A."/>
            <person name="Allen A.W."/>
            <person name="Alvarado L."/>
            <person name="Arachchi H.M."/>
            <person name="Berlin A.M."/>
            <person name="Chapman S.B."/>
            <person name="Gainer-Dewar J."/>
            <person name="Goldberg J."/>
            <person name="Griggs A."/>
            <person name="Gujja S."/>
            <person name="Hansen M."/>
            <person name="Howarth C."/>
            <person name="Imamovic A."/>
            <person name="Ireland A."/>
            <person name="Larimer J."/>
            <person name="McCowan C."/>
            <person name="Murphy C."/>
            <person name="Pearson M."/>
            <person name="Poon T.W."/>
            <person name="Priest M."/>
            <person name="Roberts A."/>
            <person name="Saif S."/>
            <person name="Shea T."/>
            <person name="Sisk P."/>
            <person name="Sykes S."/>
            <person name="Wortman J."/>
            <person name="Nusbaum C."/>
            <person name="Birren B."/>
        </authorList>
    </citation>
    <scope>NUCLEOTIDE SEQUENCE [LARGE SCALE GENOMIC DNA]</scope>
    <source>
        <strain evidence="4 5">CBS 606.96</strain>
    </source>
</reference>
<dbReference type="eggNOG" id="ENOG502SQDU">
    <property type="taxonomic scope" value="Eukaryota"/>
</dbReference>
<feature type="chain" id="PRO_5004932865" evidence="3">
    <location>
        <begin position="29"/>
        <end position="347"/>
    </location>
</feature>
<keyword evidence="2" id="KW-0472">Membrane</keyword>
<accession>W9YKN5</accession>
<sequence>MQTQTRTRYLTSLLSILLLLLTPRLAGATCYWQNSTLAPDDPYSIAPDDTACFPEQENSPCCGTGWTCLSDGVCYIEQEGSSFYYRGTCTDRTWDSQQCPGWCFAQNSNTSIPLIKCDSEQDWYCCPGDPDCSCSSGKDAVKLGDDQPSTITVIGSTSWPGFTSTTTPFTASPLVSVGTSTGSSTGAAITSEFAATSTPSTQSSKGSSTAGAAAASATPASPSSSSGGGGSSHSGLAAGLGAGLGAGAVLVGALCFFLIWSRRRRRRNAAANAGGLLYSGIPGNEYKGQPSYTSSHPSGYQDEQFPVGGSRGIGRPELAGAGEHDRSELPAVVKLPAVVNRAELNGS</sequence>
<feature type="compositionally biased region" description="Low complexity" evidence="1">
    <location>
        <begin position="203"/>
        <end position="225"/>
    </location>
</feature>
<keyword evidence="2" id="KW-1133">Transmembrane helix</keyword>
<evidence type="ECO:0000256" key="1">
    <source>
        <dbReference type="SAM" id="MobiDB-lite"/>
    </source>
</evidence>
<feature type="region of interest" description="Disordered" evidence="1">
    <location>
        <begin position="194"/>
        <end position="233"/>
    </location>
</feature>
<dbReference type="RefSeq" id="XP_007731203.1">
    <property type="nucleotide sequence ID" value="XM_007733013.1"/>
</dbReference>
<dbReference type="Proteomes" id="UP000019478">
    <property type="component" value="Unassembled WGS sequence"/>
</dbReference>
<organism evidence="4 5">
    <name type="scientific">Capronia epimyces CBS 606.96</name>
    <dbReference type="NCBI Taxonomy" id="1182542"/>
    <lineage>
        <taxon>Eukaryota</taxon>
        <taxon>Fungi</taxon>
        <taxon>Dikarya</taxon>
        <taxon>Ascomycota</taxon>
        <taxon>Pezizomycotina</taxon>
        <taxon>Eurotiomycetes</taxon>
        <taxon>Chaetothyriomycetidae</taxon>
        <taxon>Chaetothyriales</taxon>
        <taxon>Herpotrichiellaceae</taxon>
        <taxon>Capronia</taxon>
    </lineage>
</organism>
<name>W9YKN5_9EURO</name>
<dbReference type="GeneID" id="19167003"/>
<protein>
    <submittedName>
        <fullName evidence="4">Uncharacterized protein</fullName>
    </submittedName>
</protein>